<proteinExistence type="inferred from homology"/>
<dbReference type="EMBL" id="AGNL01031369">
    <property type="protein sequence ID" value="EJK56460.1"/>
    <property type="molecule type" value="Genomic_DNA"/>
</dbReference>
<feature type="region of interest" description="Disordered" evidence="4">
    <location>
        <begin position="419"/>
        <end position="517"/>
    </location>
</feature>
<dbReference type="Pfam" id="PF02854">
    <property type="entry name" value="MIF4G"/>
    <property type="match status" value="2"/>
</dbReference>
<keyword evidence="3" id="KW-0648">Protein biosynthesis</keyword>
<feature type="compositionally biased region" description="Basic and acidic residues" evidence="4">
    <location>
        <begin position="455"/>
        <end position="464"/>
    </location>
</feature>
<sequence length="715" mass="80172">MGPVKPIVKSENAWVPCKDNSAIAKIEKQVKSLLNKITKEKFDRLSTQMCEIPIQSYEQLTLIIKLVYEKAIGEPAFSDMYANLCYRLSQVAKKSAFVKIIETDEDPHAEPGEAPRSSADGSVAYRWSNNVSTTDAEVFGPYESVDACLDVAMSEDNGGDDHKPRGDVELTLVRLVIRRGIFVKVMHSASDDKYYTVFFSSSEAEAAGQQMSSEIFTSEIEAQNHAAKMNTFKRSLLNKCEDEFNKQDIYTDWKVEKKEHDKTKASLSEKERNQKEEDLEFRRMKIKKQMLGNIKFIGELYKLGMLKVKIMRFCIQSLLKLESTDDGGLRSIAGEDGQMDEEDHEALCNLFSTIGKTIDTAKEQMYMRVYFNKIENLSNDTSISTRPRFMYKDLIEMRDKGWQERRKKETAKTIAEIRKEAEREERQQQAESRGGGGRGRGGYDGGRGGRGGRGGYDRDNRGRGGYDGGRGGRGGRGGYDRDNYRDGGRGGRGGYDNNRGPSTSRAPPPPVPNKIMQAPAKTGKVFDDEKLKKRAKSMLKEWEEQKDEKELILSMEETLGTPDAGKKIMQEYSQIIIDAKASEVAAMKSMLVVLYKKKLLTSKDVKAGMDDIIEFIDGSACDQPKIYEYVGGLFCAFANVNAYTIEDLCEVTAKVFDEKAKVLTINGCMNGIGDEFGPGAAQNCFAGSAKETELLKKLLGEQKLNELKSTNKYFK</sequence>
<reference evidence="6 7" key="1">
    <citation type="journal article" date="2012" name="Genome Biol.">
        <title>Genome and low-iron response of an oceanic diatom adapted to chronic iron limitation.</title>
        <authorList>
            <person name="Lommer M."/>
            <person name="Specht M."/>
            <person name="Roy A.S."/>
            <person name="Kraemer L."/>
            <person name="Andreson R."/>
            <person name="Gutowska M.A."/>
            <person name="Wolf J."/>
            <person name="Bergner S.V."/>
            <person name="Schilhabel M.B."/>
            <person name="Klostermeier U.C."/>
            <person name="Beiko R.G."/>
            <person name="Rosenstiel P."/>
            <person name="Hippler M."/>
            <person name="Laroche J."/>
        </authorList>
    </citation>
    <scope>NUCLEOTIDE SEQUENCE [LARGE SCALE GENOMIC DNA]</scope>
    <source>
        <strain evidence="6 7">CCMP1005</strain>
    </source>
</reference>
<evidence type="ECO:0000259" key="5">
    <source>
        <dbReference type="PROSITE" id="PS51366"/>
    </source>
</evidence>
<feature type="compositionally biased region" description="Gly residues" evidence="4">
    <location>
        <begin position="433"/>
        <end position="454"/>
    </location>
</feature>
<dbReference type="OMA" id="LNICQET"/>
<dbReference type="PANTHER" id="PTHR23253:SF9">
    <property type="entry name" value="EUKARYOTIC TRANSLATION INITIATION FACTOR 4 GAMMA 2"/>
    <property type="match status" value="1"/>
</dbReference>
<protein>
    <recommendedName>
        <fullName evidence="5">MI domain-containing protein</fullName>
    </recommendedName>
</protein>
<name>K0RTX8_THAOC</name>
<dbReference type="Gene3D" id="1.25.40.180">
    <property type="match status" value="3"/>
</dbReference>
<dbReference type="OrthoDB" id="514777at2759"/>
<dbReference type="SMART" id="SM00543">
    <property type="entry name" value="MIF4G"/>
    <property type="match status" value="1"/>
</dbReference>
<organism evidence="6 7">
    <name type="scientific">Thalassiosira oceanica</name>
    <name type="common">Marine diatom</name>
    <dbReference type="NCBI Taxonomy" id="159749"/>
    <lineage>
        <taxon>Eukaryota</taxon>
        <taxon>Sar</taxon>
        <taxon>Stramenopiles</taxon>
        <taxon>Ochrophyta</taxon>
        <taxon>Bacillariophyta</taxon>
        <taxon>Coscinodiscophyceae</taxon>
        <taxon>Thalassiosirophycidae</taxon>
        <taxon>Thalassiosirales</taxon>
        <taxon>Thalassiosiraceae</taxon>
        <taxon>Thalassiosira</taxon>
    </lineage>
</organism>
<dbReference type="GO" id="GO:0003743">
    <property type="term" value="F:translation initiation factor activity"/>
    <property type="evidence" value="ECO:0007669"/>
    <property type="project" value="UniProtKB-KW"/>
</dbReference>
<feature type="compositionally biased region" description="Basic and acidic residues" evidence="4">
    <location>
        <begin position="478"/>
        <end position="489"/>
    </location>
</feature>
<keyword evidence="2" id="KW-0396">Initiation factor</keyword>
<evidence type="ECO:0000313" key="6">
    <source>
        <dbReference type="EMBL" id="EJK56460.1"/>
    </source>
</evidence>
<dbReference type="Proteomes" id="UP000266841">
    <property type="component" value="Unassembled WGS sequence"/>
</dbReference>
<evidence type="ECO:0000256" key="2">
    <source>
        <dbReference type="ARBA" id="ARBA00022540"/>
    </source>
</evidence>
<comment type="similarity">
    <text evidence="1">Belongs to the eukaryotic initiation factor 4G family.</text>
</comment>
<feature type="compositionally biased region" description="Gly residues" evidence="4">
    <location>
        <begin position="465"/>
        <end position="477"/>
    </location>
</feature>
<gene>
    <name evidence="6" type="ORF">THAOC_23649</name>
</gene>
<evidence type="ECO:0000256" key="4">
    <source>
        <dbReference type="SAM" id="MobiDB-lite"/>
    </source>
</evidence>
<dbReference type="InterPro" id="IPR003890">
    <property type="entry name" value="MIF4G-like_typ-3"/>
</dbReference>
<evidence type="ECO:0000313" key="7">
    <source>
        <dbReference type="Proteomes" id="UP000266841"/>
    </source>
</evidence>
<dbReference type="SUPFAM" id="SSF48371">
    <property type="entry name" value="ARM repeat"/>
    <property type="match status" value="3"/>
</dbReference>
<dbReference type="PANTHER" id="PTHR23253">
    <property type="entry name" value="EUKARYOTIC TRANSLATION INITIATION FACTOR 4 GAMMA"/>
    <property type="match status" value="1"/>
</dbReference>
<dbReference type="AlphaFoldDB" id="K0RTX8"/>
<keyword evidence="7" id="KW-1185">Reference proteome</keyword>
<dbReference type="GO" id="GO:0003729">
    <property type="term" value="F:mRNA binding"/>
    <property type="evidence" value="ECO:0007669"/>
    <property type="project" value="TreeGrafter"/>
</dbReference>
<feature type="compositionally biased region" description="Basic and acidic residues" evidence="4">
    <location>
        <begin position="419"/>
        <end position="428"/>
    </location>
</feature>
<dbReference type="PROSITE" id="PS51366">
    <property type="entry name" value="MI"/>
    <property type="match status" value="1"/>
</dbReference>
<evidence type="ECO:0000256" key="3">
    <source>
        <dbReference type="ARBA" id="ARBA00022917"/>
    </source>
</evidence>
<comment type="caution">
    <text evidence="6">The sequence shown here is derived from an EMBL/GenBank/DDBJ whole genome shotgun (WGS) entry which is preliminary data.</text>
</comment>
<dbReference type="GO" id="GO:0016281">
    <property type="term" value="C:eukaryotic translation initiation factor 4F complex"/>
    <property type="evidence" value="ECO:0007669"/>
    <property type="project" value="TreeGrafter"/>
</dbReference>
<accession>K0RTX8</accession>
<dbReference type="eggNOG" id="KOG0401">
    <property type="taxonomic scope" value="Eukaryota"/>
</dbReference>
<evidence type="ECO:0000256" key="1">
    <source>
        <dbReference type="ARBA" id="ARBA00005775"/>
    </source>
</evidence>
<dbReference type="InterPro" id="IPR003891">
    <property type="entry name" value="Initiation_fac_eIF4g_MI"/>
</dbReference>
<dbReference type="InterPro" id="IPR016024">
    <property type="entry name" value="ARM-type_fold"/>
</dbReference>
<feature type="domain" description="MI" evidence="5">
    <location>
        <begin position="530"/>
        <end position="653"/>
    </location>
</feature>